<gene>
    <name evidence="2" type="ORF">g.11928</name>
</gene>
<proteinExistence type="predicted"/>
<protein>
    <submittedName>
        <fullName evidence="2">Uncharacterized protein</fullName>
    </submittedName>
</protein>
<accession>A0A1B6I6P2</accession>
<feature type="non-terminal residue" evidence="2">
    <location>
        <position position="288"/>
    </location>
</feature>
<organism evidence="2">
    <name type="scientific">Homalodisca liturata</name>
    <dbReference type="NCBI Taxonomy" id="320908"/>
    <lineage>
        <taxon>Eukaryota</taxon>
        <taxon>Metazoa</taxon>
        <taxon>Ecdysozoa</taxon>
        <taxon>Arthropoda</taxon>
        <taxon>Hexapoda</taxon>
        <taxon>Insecta</taxon>
        <taxon>Pterygota</taxon>
        <taxon>Neoptera</taxon>
        <taxon>Paraneoptera</taxon>
        <taxon>Hemiptera</taxon>
        <taxon>Auchenorrhyncha</taxon>
        <taxon>Membracoidea</taxon>
        <taxon>Cicadellidae</taxon>
        <taxon>Cicadellinae</taxon>
        <taxon>Proconiini</taxon>
        <taxon>Homalodisca</taxon>
    </lineage>
</organism>
<evidence type="ECO:0000313" key="2">
    <source>
        <dbReference type="EMBL" id="JAS82573.1"/>
    </source>
</evidence>
<feature type="region of interest" description="Disordered" evidence="1">
    <location>
        <begin position="1"/>
        <end position="24"/>
    </location>
</feature>
<feature type="compositionally biased region" description="Pro residues" evidence="1">
    <location>
        <begin position="109"/>
        <end position="131"/>
    </location>
</feature>
<name>A0A1B6I6P2_9HEMI</name>
<dbReference type="AlphaFoldDB" id="A0A1B6I6P2"/>
<dbReference type="EMBL" id="GECU01025133">
    <property type="protein sequence ID" value="JAS82573.1"/>
    <property type="molecule type" value="Transcribed_RNA"/>
</dbReference>
<feature type="non-terminal residue" evidence="2">
    <location>
        <position position="1"/>
    </location>
</feature>
<feature type="region of interest" description="Disordered" evidence="1">
    <location>
        <begin position="269"/>
        <end position="288"/>
    </location>
</feature>
<evidence type="ECO:0000256" key="1">
    <source>
        <dbReference type="SAM" id="MobiDB-lite"/>
    </source>
</evidence>
<sequence length="288" mass="33017">VSIEEAMNQIGRGRKTSVADDSSPEGIFEDMILEDDVFEPPAPVAVPCQPPAPSRARWNRLQPAQEPGCVEPPTWTADEWIRPLTTIEEDVECAPDVWEEPPAMKPMLGPTPPPWQPPPPPPPSPPRPPPSISMRSEMESTLEPQTIECRPSSPPLWMRPEMEPTLEPPTIDWRPPPPPPWMVERMNRDLSFLPSMPDWTHMIRNENQSNIWAQRQAETRNDPTLEPPTIDWRPPPPPPWMVERMNRDLSFLPSMPDWTHMIRNENQSNIWAQRQAETRNDPTLEPPT</sequence>
<reference evidence="2" key="1">
    <citation type="submission" date="2015-11" db="EMBL/GenBank/DDBJ databases">
        <title>De novo transcriptome assembly of four potential Pierce s Disease insect vectors from Arizona vineyards.</title>
        <authorList>
            <person name="Tassone E.E."/>
        </authorList>
    </citation>
    <scope>NUCLEOTIDE SEQUENCE</scope>
</reference>
<feature type="region of interest" description="Disordered" evidence="1">
    <location>
        <begin position="99"/>
        <end position="173"/>
    </location>
</feature>